<feature type="region of interest" description="Disordered" evidence="5">
    <location>
        <begin position="92"/>
        <end position="179"/>
    </location>
</feature>
<dbReference type="SMART" id="SM00338">
    <property type="entry name" value="BRLZ"/>
    <property type="match status" value="1"/>
</dbReference>
<protein>
    <submittedName>
        <fullName evidence="7">AP-1-like protein</fullName>
    </submittedName>
</protein>
<dbReference type="SUPFAM" id="SSF57959">
    <property type="entry name" value="Leucine zipper domain"/>
    <property type="match status" value="1"/>
</dbReference>
<comment type="subcellular location">
    <subcellularLocation>
        <location evidence="2">Cytoplasm</location>
    </subcellularLocation>
    <subcellularLocation>
        <location evidence="1">Nucleus</location>
    </subcellularLocation>
</comment>
<dbReference type="PANTHER" id="PTHR40621:SF6">
    <property type="entry name" value="AP-1-LIKE TRANSCRIPTION FACTOR YAP1-RELATED"/>
    <property type="match status" value="1"/>
</dbReference>
<dbReference type="GO" id="GO:0005737">
    <property type="term" value="C:cytoplasm"/>
    <property type="evidence" value="ECO:0007669"/>
    <property type="project" value="UniProtKB-SubCell"/>
</dbReference>
<dbReference type="Pfam" id="PF08601">
    <property type="entry name" value="PAP1"/>
    <property type="match status" value="1"/>
</dbReference>
<dbReference type="EMBL" id="JAGMWT010000002">
    <property type="protein sequence ID" value="KAH7135763.1"/>
    <property type="molecule type" value="Genomic_DNA"/>
</dbReference>
<feature type="region of interest" description="Disordered" evidence="5">
    <location>
        <begin position="439"/>
        <end position="459"/>
    </location>
</feature>
<dbReference type="Proteomes" id="UP000700596">
    <property type="component" value="Unassembled WGS sequence"/>
</dbReference>
<evidence type="ECO:0000256" key="5">
    <source>
        <dbReference type="SAM" id="MobiDB-lite"/>
    </source>
</evidence>
<organism evidence="7 8">
    <name type="scientific">Dendryphion nanum</name>
    <dbReference type="NCBI Taxonomy" id="256645"/>
    <lineage>
        <taxon>Eukaryota</taxon>
        <taxon>Fungi</taxon>
        <taxon>Dikarya</taxon>
        <taxon>Ascomycota</taxon>
        <taxon>Pezizomycotina</taxon>
        <taxon>Dothideomycetes</taxon>
        <taxon>Pleosporomycetidae</taxon>
        <taxon>Pleosporales</taxon>
        <taxon>Torulaceae</taxon>
        <taxon>Dendryphion</taxon>
    </lineage>
</organism>
<feature type="compositionally biased region" description="Basic and acidic residues" evidence="5">
    <location>
        <begin position="132"/>
        <end position="144"/>
    </location>
</feature>
<dbReference type="GO" id="GO:0001228">
    <property type="term" value="F:DNA-binding transcription activator activity, RNA polymerase II-specific"/>
    <property type="evidence" value="ECO:0007669"/>
    <property type="project" value="TreeGrafter"/>
</dbReference>
<dbReference type="Pfam" id="PF00170">
    <property type="entry name" value="bZIP_1"/>
    <property type="match status" value="1"/>
</dbReference>
<feature type="compositionally biased region" description="Polar residues" evidence="5">
    <location>
        <begin position="277"/>
        <end position="336"/>
    </location>
</feature>
<dbReference type="CDD" id="cd14688">
    <property type="entry name" value="bZIP_YAP"/>
    <property type="match status" value="1"/>
</dbReference>
<evidence type="ECO:0000256" key="2">
    <source>
        <dbReference type="ARBA" id="ARBA00004496"/>
    </source>
</evidence>
<evidence type="ECO:0000313" key="8">
    <source>
        <dbReference type="Proteomes" id="UP000700596"/>
    </source>
</evidence>
<evidence type="ECO:0000256" key="3">
    <source>
        <dbReference type="ARBA" id="ARBA00023242"/>
    </source>
</evidence>
<dbReference type="PANTHER" id="PTHR40621">
    <property type="entry name" value="TRANSCRIPTION FACTOR KAPC-RELATED"/>
    <property type="match status" value="1"/>
</dbReference>
<dbReference type="FunFam" id="1.20.5.170:FF:000067">
    <property type="entry name" value="BZIP transcription factor"/>
    <property type="match status" value="1"/>
</dbReference>
<dbReference type="InterPro" id="IPR046347">
    <property type="entry name" value="bZIP_sf"/>
</dbReference>
<evidence type="ECO:0000256" key="4">
    <source>
        <dbReference type="ARBA" id="ARBA00038132"/>
    </source>
</evidence>
<feature type="compositionally biased region" description="Low complexity" evidence="5">
    <location>
        <begin position="449"/>
        <end position="459"/>
    </location>
</feature>
<reference evidence="7" key="1">
    <citation type="journal article" date="2021" name="Nat. Commun.">
        <title>Genetic determinants of endophytism in the Arabidopsis root mycobiome.</title>
        <authorList>
            <person name="Mesny F."/>
            <person name="Miyauchi S."/>
            <person name="Thiergart T."/>
            <person name="Pickel B."/>
            <person name="Atanasova L."/>
            <person name="Karlsson M."/>
            <person name="Huettel B."/>
            <person name="Barry K.W."/>
            <person name="Haridas S."/>
            <person name="Chen C."/>
            <person name="Bauer D."/>
            <person name="Andreopoulos W."/>
            <person name="Pangilinan J."/>
            <person name="LaButti K."/>
            <person name="Riley R."/>
            <person name="Lipzen A."/>
            <person name="Clum A."/>
            <person name="Drula E."/>
            <person name="Henrissat B."/>
            <person name="Kohler A."/>
            <person name="Grigoriev I.V."/>
            <person name="Martin F.M."/>
            <person name="Hacquard S."/>
        </authorList>
    </citation>
    <scope>NUCLEOTIDE SEQUENCE</scope>
    <source>
        <strain evidence="7">MPI-CAGE-CH-0243</strain>
    </source>
</reference>
<dbReference type="PROSITE" id="PS00036">
    <property type="entry name" value="BZIP_BASIC"/>
    <property type="match status" value="1"/>
</dbReference>
<dbReference type="GO" id="GO:0034599">
    <property type="term" value="P:cellular response to oxidative stress"/>
    <property type="evidence" value="ECO:0007669"/>
    <property type="project" value="UniProtKB-ARBA"/>
</dbReference>
<feature type="region of interest" description="Disordered" evidence="5">
    <location>
        <begin position="276"/>
        <end position="404"/>
    </location>
</feature>
<keyword evidence="3" id="KW-0539">Nucleus</keyword>
<feature type="compositionally biased region" description="Basic and acidic residues" evidence="5">
    <location>
        <begin position="170"/>
        <end position="179"/>
    </location>
</feature>
<evidence type="ECO:0000313" key="7">
    <source>
        <dbReference type="EMBL" id="KAH7135763.1"/>
    </source>
</evidence>
<proteinExistence type="inferred from homology"/>
<dbReference type="SUPFAM" id="SSF111430">
    <property type="entry name" value="YAP1 redox domain"/>
    <property type="match status" value="1"/>
</dbReference>
<gene>
    <name evidence="7" type="ORF">B0J11DRAFT_169346</name>
</gene>
<dbReference type="InterPro" id="IPR004827">
    <property type="entry name" value="bZIP"/>
</dbReference>
<comment type="similarity">
    <text evidence="4">Belongs to the bZIP family. YAP subfamily.</text>
</comment>
<dbReference type="GO" id="GO:0090575">
    <property type="term" value="C:RNA polymerase II transcription regulator complex"/>
    <property type="evidence" value="ECO:0007669"/>
    <property type="project" value="TreeGrafter"/>
</dbReference>
<dbReference type="AlphaFoldDB" id="A0A9P9EDQ1"/>
<sequence length="612" mass="65952">MAGTSTNGFQNGAPFYLDPNQQDLLLAALASNNQDSSDLFSASQYPINNLDTNFFTSPQQSTPANAFNANSSIDIEESPYVDYLDGDTSFDFDNGDNSDLMIGALPGDSPTQDGNEKRKSPEDGADDGDGEGGGKRREGEDKQAKKPGRKPLTSEPTTKRKAQNRAAQRAFRERKEKHLKDLETKVDELEKASDAANHENGLLRAQVQRLQMELREYRKRLSLNSSGVNRSPPISGGFSGLLGNSGSATHSFQFDFPRFGGLPGAHILDNGHLAKTANKTSVSSTTTAEPSRQNSTGRSLSPRSQTNASSDTSPENSVNTPVTNNGQRSGSTNSLFNGFDYNTAAPVTKPTRSNTEGSLNQSRVFQFNSGSSTHSSPSASSNSQIGQSSCDTSPEPSHNSPINAGDTIADGYVCHGNSEGEITFCEKLNMACGNPRNPIPRAMSHSDTKPSPAAATKAPSADINSLDYFANQNGGQFDPTLFGDYRDTQSAIVGDGDFTNGFFNEAFPIADFGSPFHFGDTPAIQKPNPLEEIEKLQDGIDEEVVPGEDINQMLNCHKIWDKLSNRADFKDGTIDIDNLCSELRAKARCSESGVVVDHKDVEAALKRLPEHR</sequence>
<feature type="compositionally biased region" description="Polar residues" evidence="5">
    <location>
        <begin position="390"/>
        <end position="402"/>
    </location>
</feature>
<dbReference type="InterPro" id="IPR013910">
    <property type="entry name" value="TF_PAP1"/>
</dbReference>
<evidence type="ECO:0000256" key="1">
    <source>
        <dbReference type="ARBA" id="ARBA00004123"/>
    </source>
</evidence>
<name>A0A9P9EDQ1_9PLEO</name>
<dbReference type="Gene3D" id="1.10.238.100">
    <property type="entry name" value="YAP1 redox domain. Chain B"/>
    <property type="match status" value="1"/>
</dbReference>
<feature type="compositionally biased region" description="Polar residues" evidence="5">
    <location>
        <begin position="350"/>
        <end position="368"/>
    </location>
</feature>
<feature type="domain" description="BZIP" evidence="6">
    <location>
        <begin position="154"/>
        <end position="217"/>
    </location>
</feature>
<dbReference type="GO" id="GO:0000976">
    <property type="term" value="F:transcription cis-regulatory region binding"/>
    <property type="evidence" value="ECO:0007669"/>
    <property type="project" value="InterPro"/>
</dbReference>
<dbReference type="Gene3D" id="1.20.5.170">
    <property type="match status" value="1"/>
</dbReference>
<dbReference type="OrthoDB" id="5380163at2759"/>
<dbReference type="InterPro" id="IPR023167">
    <property type="entry name" value="Yap1_redox_dom_sf"/>
</dbReference>
<feature type="compositionally biased region" description="Low complexity" evidence="5">
    <location>
        <begin position="369"/>
        <end position="389"/>
    </location>
</feature>
<dbReference type="InterPro" id="IPR050936">
    <property type="entry name" value="AP-1-like"/>
</dbReference>
<accession>A0A9P9EDQ1</accession>
<dbReference type="PROSITE" id="PS50217">
    <property type="entry name" value="BZIP"/>
    <property type="match status" value="1"/>
</dbReference>
<evidence type="ECO:0000259" key="6">
    <source>
        <dbReference type="PROSITE" id="PS50217"/>
    </source>
</evidence>
<comment type="caution">
    <text evidence="7">The sequence shown here is derived from an EMBL/GenBank/DDBJ whole genome shotgun (WGS) entry which is preliminary data.</text>
</comment>
<keyword evidence="8" id="KW-1185">Reference proteome</keyword>